<dbReference type="InterPro" id="IPR049142">
    <property type="entry name" value="MS_channel_1st"/>
</dbReference>
<dbReference type="EMBL" id="CAAHFH010000001">
    <property type="protein sequence ID" value="VGO19806.1"/>
    <property type="molecule type" value="Genomic_DNA"/>
</dbReference>
<dbReference type="Gene3D" id="3.30.70.100">
    <property type="match status" value="1"/>
</dbReference>
<comment type="similarity">
    <text evidence="2">Belongs to the MscS (TC 1.A.23) family.</text>
</comment>
<dbReference type="PANTHER" id="PTHR30221:SF1">
    <property type="entry name" value="SMALL-CONDUCTANCE MECHANOSENSITIVE CHANNEL"/>
    <property type="match status" value="1"/>
</dbReference>
<name>A0A6C2UKU4_9BACT</name>
<feature type="domain" description="Mechanosensitive ion channel transmembrane helices 2/3" evidence="10">
    <location>
        <begin position="82"/>
        <end position="114"/>
    </location>
</feature>
<dbReference type="InterPro" id="IPR006685">
    <property type="entry name" value="MscS_channel_2nd"/>
</dbReference>
<evidence type="ECO:0000256" key="4">
    <source>
        <dbReference type="ARBA" id="ARBA00022692"/>
    </source>
</evidence>
<evidence type="ECO:0000256" key="5">
    <source>
        <dbReference type="ARBA" id="ARBA00022989"/>
    </source>
</evidence>
<dbReference type="InterPro" id="IPR010920">
    <property type="entry name" value="LSM_dom_sf"/>
</dbReference>
<dbReference type="SUPFAM" id="SSF82689">
    <property type="entry name" value="Mechanosensitive channel protein MscS (YggB), C-terminal domain"/>
    <property type="match status" value="1"/>
</dbReference>
<sequence length="285" mass="30650">MDTNAVVAAVAVEETTPLMEKVQVMGMEYGAKILGALIVLFIGMWVAKMIKKGVIKLMEKRSVDPTLISFVASLLYMAMQIFVIVAALEKLNIKTTSFIAILGAAGLAIGLALQGSLANFAAGVLMIIFKPFKVGDVIDAAGSMGSVLEIGIFTTIMKTPDNKKMIVPNAAVTGGTITNINTFGTRRVDLIAGIGYGDDIDKAKAVLESIIAADERILKDPAPTIAVVELADSSVNFVVRPWTKSADYWGVYFDTTETIKKRFDAEGISIPFPQSDVHLYEHKND</sequence>
<evidence type="ECO:0000256" key="6">
    <source>
        <dbReference type="ARBA" id="ARBA00023136"/>
    </source>
</evidence>
<comment type="subcellular location">
    <subcellularLocation>
        <location evidence="1">Cell membrane</location>
        <topology evidence="1">Multi-pass membrane protein</topology>
    </subcellularLocation>
</comment>
<accession>A0A6C2UKU4</accession>
<evidence type="ECO:0000259" key="10">
    <source>
        <dbReference type="Pfam" id="PF21088"/>
    </source>
</evidence>
<evidence type="ECO:0000256" key="1">
    <source>
        <dbReference type="ARBA" id="ARBA00004651"/>
    </source>
</evidence>
<dbReference type="GO" id="GO:0008381">
    <property type="term" value="F:mechanosensitive monoatomic ion channel activity"/>
    <property type="evidence" value="ECO:0007669"/>
    <property type="project" value="InterPro"/>
</dbReference>
<dbReference type="Pfam" id="PF21088">
    <property type="entry name" value="MS_channel_1st"/>
    <property type="match status" value="1"/>
</dbReference>
<dbReference type="InterPro" id="IPR045275">
    <property type="entry name" value="MscS_archaea/bacteria_type"/>
</dbReference>
<dbReference type="SUPFAM" id="SSF82861">
    <property type="entry name" value="Mechanosensitive channel protein MscS (YggB), transmembrane region"/>
    <property type="match status" value="1"/>
</dbReference>
<dbReference type="Proteomes" id="UP000346198">
    <property type="component" value="Unassembled WGS sequence"/>
</dbReference>
<keyword evidence="6 7" id="KW-0472">Membrane</keyword>
<evidence type="ECO:0000256" key="2">
    <source>
        <dbReference type="ARBA" id="ARBA00008017"/>
    </source>
</evidence>
<evidence type="ECO:0000256" key="7">
    <source>
        <dbReference type="SAM" id="Phobius"/>
    </source>
</evidence>
<dbReference type="GO" id="GO:0005886">
    <property type="term" value="C:plasma membrane"/>
    <property type="evidence" value="ECO:0007669"/>
    <property type="project" value="UniProtKB-SubCell"/>
</dbReference>
<evidence type="ECO:0000313" key="11">
    <source>
        <dbReference type="EMBL" id="VGO19806.1"/>
    </source>
</evidence>
<dbReference type="Gene3D" id="2.30.30.60">
    <property type="match status" value="1"/>
</dbReference>
<feature type="domain" description="Mechanosensitive ion channel MscS" evidence="8">
    <location>
        <begin position="116"/>
        <end position="181"/>
    </location>
</feature>
<feature type="domain" description="Mechanosensitive ion channel MscS C-terminal" evidence="9">
    <location>
        <begin position="191"/>
        <end position="270"/>
    </location>
</feature>
<protein>
    <submittedName>
        <fullName evidence="11">Small-conductance mechanosensitive channel</fullName>
    </submittedName>
</protein>
<evidence type="ECO:0000313" key="12">
    <source>
        <dbReference type="Proteomes" id="UP000346198"/>
    </source>
</evidence>
<proteinExistence type="inferred from homology"/>
<feature type="transmembrane region" description="Helical" evidence="7">
    <location>
        <begin position="100"/>
        <end position="129"/>
    </location>
</feature>
<dbReference type="Pfam" id="PF21082">
    <property type="entry name" value="MS_channel_3rd"/>
    <property type="match status" value="1"/>
</dbReference>
<reference evidence="11 12" key="1">
    <citation type="submission" date="2019-04" db="EMBL/GenBank/DDBJ databases">
        <authorList>
            <person name="Van Vliet M D."/>
        </authorList>
    </citation>
    <scope>NUCLEOTIDE SEQUENCE [LARGE SCALE GENOMIC DNA]</scope>
    <source>
        <strain evidence="11 12">F21</strain>
    </source>
</reference>
<keyword evidence="3" id="KW-1003">Cell membrane</keyword>
<dbReference type="InterPro" id="IPR011014">
    <property type="entry name" value="MscS_channel_TM-2"/>
</dbReference>
<evidence type="ECO:0000259" key="9">
    <source>
        <dbReference type="Pfam" id="PF21082"/>
    </source>
</evidence>
<feature type="transmembrane region" description="Helical" evidence="7">
    <location>
        <begin position="29"/>
        <end position="47"/>
    </location>
</feature>
<dbReference type="Pfam" id="PF00924">
    <property type="entry name" value="MS_channel_2nd"/>
    <property type="match status" value="1"/>
</dbReference>
<dbReference type="PANTHER" id="PTHR30221">
    <property type="entry name" value="SMALL-CONDUCTANCE MECHANOSENSITIVE CHANNEL"/>
    <property type="match status" value="1"/>
</dbReference>
<dbReference type="Pfam" id="PF05552">
    <property type="entry name" value="MS_channel_1st_1"/>
    <property type="match status" value="1"/>
</dbReference>
<organism evidence="11 12">
    <name type="scientific">Pontiella sulfatireligans</name>
    <dbReference type="NCBI Taxonomy" id="2750658"/>
    <lineage>
        <taxon>Bacteria</taxon>
        <taxon>Pseudomonadati</taxon>
        <taxon>Kiritimatiellota</taxon>
        <taxon>Kiritimatiellia</taxon>
        <taxon>Kiritimatiellales</taxon>
        <taxon>Pontiellaceae</taxon>
        <taxon>Pontiella</taxon>
    </lineage>
</organism>
<dbReference type="InterPro" id="IPR023408">
    <property type="entry name" value="MscS_beta-dom_sf"/>
</dbReference>
<dbReference type="InterPro" id="IPR049278">
    <property type="entry name" value="MS_channel_C"/>
</dbReference>
<gene>
    <name evidence="11" type="primary">mscS_1</name>
    <name evidence="11" type="ORF">SCARR_01866</name>
</gene>
<dbReference type="RefSeq" id="WP_136061252.1">
    <property type="nucleotide sequence ID" value="NZ_CAAHFH010000001.1"/>
</dbReference>
<feature type="transmembrane region" description="Helical" evidence="7">
    <location>
        <begin position="67"/>
        <end position="88"/>
    </location>
</feature>
<keyword evidence="5 7" id="KW-1133">Transmembrane helix</keyword>
<dbReference type="InterPro" id="IPR011066">
    <property type="entry name" value="MscS_channel_C_sf"/>
</dbReference>
<dbReference type="Gene3D" id="1.10.287.1260">
    <property type="match status" value="1"/>
</dbReference>
<dbReference type="SUPFAM" id="SSF50182">
    <property type="entry name" value="Sm-like ribonucleoproteins"/>
    <property type="match status" value="1"/>
</dbReference>
<keyword evidence="4 7" id="KW-0812">Transmembrane</keyword>
<evidence type="ECO:0000259" key="8">
    <source>
        <dbReference type="Pfam" id="PF00924"/>
    </source>
</evidence>
<dbReference type="InterPro" id="IPR008910">
    <property type="entry name" value="MSC_TM_helix"/>
</dbReference>
<dbReference type="AlphaFoldDB" id="A0A6C2UKU4"/>
<evidence type="ECO:0000256" key="3">
    <source>
        <dbReference type="ARBA" id="ARBA00022475"/>
    </source>
</evidence>
<keyword evidence="12" id="KW-1185">Reference proteome</keyword>